<reference evidence="1 2" key="1">
    <citation type="journal article" date="2017" name="Chemistry">
        <title>Isolation, Biosynthesis and Chemical Modifications of Rubterolones A-F: Rare Tropolone Alkaloids from Actinomadura sp. 5-2.</title>
        <authorList>
            <person name="Guo H."/>
            <person name="Benndorf R."/>
            <person name="Leichnitz D."/>
            <person name="Klassen J.L."/>
            <person name="Vollmers J."/>
            <person name="Gorls H."/>
            <person name="Steinacker M."/>
            <person name="Weigel C."/>
            <person name="Dahse H.M."/>
            <person name="Kaster A.K."/>
            <person name="de Beer Z.W."/>
            <person name="Poulsen M."/>
            <person name="Beemelmanns C."/>
        </authorList>
    </citation>
    <scope>NUCLEOTIDE SEQUENCE [LARGE SCALE GENOMIC DNA]</scope>
    <source>
        <strain evidence="1 2">5-2</strain>
    </source>
</reference>
<dbReference type="RefSeq" id="WP_103565619.1">
    <property type="nucleotide sequence ID" value="NZ_MTBP01000004.1"/>
</dbReference>
<evidence type="ECO:0000313" key="2">
    <source>
        <dbReference type="Proteomes" id="UP000242367"/>
    </source>
</evidence>
<dbReference type="EMBL" id="MTBP01000004">
    <property type="protein sequence ID" value="POM22952.1"/>
    <property type="molecule type" value="Genomic_DNA"/>
</dbReference>
<keyword evidence="2" id="KW-1185">Reference proteome</keyword>
<sequence>MTERDSRGHRVRIDGPVQRAQIVVGDGNDVVMNAAGDDTEVLAVFARTVRDRLAELDLGPSEDIARQIAERIVAEAREPAPDRGRMRALGNSLRAVLESGAGGAVTAALMNLWP</sequence>
<dbReference type="Proteomes" id="UP000242367">
    <property type="component" value="Unassembled WGS sequence"/>
</dbReference>
<dbReference type="AlphaFoldDB" id="A0A2P4UD47"/>
<organism evidence="1 2">
    <name type="scientific">Actinomadura rubteroloni</name>
    <dbReference type="NCBI Taxonomy" id="1926885"/>
    <lineage>
        <taxon>Bacteria</taxon>
        <taxon>Bacillati</taxon>
        <taxon>Actinomycetota</taxon>
        <taxon>Actinomycetes</taxon>
        <taxon>Streptosporangiales</taxon>
        <taxon>Thermomonosporaceae</taxon>
        <taxon>Actinomadura</taxon>
    </lineage>
</organism>
<gene>
    <name evidence="1" type="ORF">BTM25_51580</name>
</gene>
<evidence type="ECO:0000313" key="1">
    <source>
        <dbReference type="EMBL" id="POM22952.1"/>
    </source>
</evidence>
<comment type="caution">
    <text evidence="1">The sequence shown here is derived from an EMBL/GenBank/DDBJ whole genome shotgun (WGS) entry which is preliminary data.</text>
</comment>
<proteinExistence type="predicted"/>
<accession>A0A2P4UD47</accession>
<protein>
    <submittedName>
        <fullName evidence="1">Uncharacterized protein</fullName>
    </submittedName>
</protein>
<name>A0A2P4UD47_9ACTN</name>